<comment type="caution">
    <text evidence="2">The sequence shown here is derived from an EMBL/GenBank/DDBJ whole genome shotgun (WGS) entry which is preliminary data.</text>
</comment>
<protein>
    <submittedName>
        <fullName evidence="2">Uncharacterized protein</fullName>
    </submittedName>
</protein>
<keyword evidence="1" id="KW-0175">Coiled coil</keyword>
<evidence type="ECO:0000313" key="3">
    <source>
        <dbReference type="Proteomes" id="UP001291623"/>
    </source>
</evidence>
<name>A0AAE1SJX1_9SOLA</name>
<evidence type="ECO:0000313" key="2">
    <source>
        <dbReference type="EMBL" id="KAK4371014.1"/>
    </source>
</evidence>
<evidence type="ECO:0000256" key="1">
    <source>
        <dbReference type="SAM" id="Coils"/>
    </source>
</evidence>
<feature type="coiled-coil region" evidence="1">
    <location>
        <begin position="88"/>
        <end position="115"/>
    </location>
</feature>
<accession>A0AAE1SJX1</accession>
<dbReference type="Proteomes" id="UP001291623">
    <property type="component" value="Unassembled WGS sequence"/>
</dbReference>
<sequence length="136" mass="15495">MKNKKNLGDPDEWIESRAEQTYELCRTQSAGKQLTQEQMEQKWRDTIGSPTRFGAVYGKLNRAYRCYQSSLQGVGTFQDAEKLDRGMIMAMEQKIAELSSRLDVAQSTDKRMEEKLVAGKREDMARSDAQFAGMNA</sequence>
<gene>
    <name evidence="2" type="ORF">RND71_010489</name>
</gene>
<reference evidence="2" key="1">
    <citation type="submission" date="2023-12" db="EMBL/GenBank/DDBJ databases">
        <title>Genome assembly of Anisodus tanguticus.</title>
        <authorList>
            <person name="Wang Y.-J."/>
        </authorList>
    </citation>
    <scope>NUCLEOTIDE SEQUENCE</scope>
    <source>
        <strain evidence="2">KB-2021</strain>
        <tissue evidence="2">Leaf</tissue>
    </source>
</reference>
<keyword evidence="3" id="KW-1185">Reference proteome</keyword>
<organism evidence="2 3">
    <name type="scientific">Anisodus tanguticus</name>
    <dbReference type="NCBI Taxonomy" id="243964"/>
    <lineage>
        <taxon>Eukaryota</taxon>
        <taxon>Viridiplantae</taxon>
        <taxon>Streptophyta</taxon>
        <taxon>Embryophyta</taxon>
        <taxon>Tracheophyta</taxon>
        <taxon>Spermatophyta</taxon>
        <taxon>Magnoliopsida</taxon>
        <taxon>eudicotyledons</taxon>
        <taxon>Gunneridae</taxon>
        <taxon>Pentapetalae</taxon>
        <taxon>asterids</taxon>
        <taxon>lamiids</taxon>
        <taxon>Solanales</taxon>
        <taxon>Solanaceae</taxon>
        <taxon>Solanoideae</taxon>
        <taxon>Hyoscyameae</taxon>
        <taxon>Anisodus</taxon>
    </lineage>
</organism>
<dbReference type="EMBL" id="JAVYJV010000005">
    <property type="protein sequence ID" value="KAK4371014.1"/>
    <property type="molecule type" value="Genomic_DNA"/>
</dbReference>
<dbReference type="AlphaFoldDB" id="A0AAE1SJX1"/>
<proteinExistence type="predicted"/>